<dbReference type="PANTHER" id="PTHR47481">
    <property type="match status" value="1"/>
</dbReference>
<dbReference type="Proteomes" id="UP000593568">
    <property type="component" value="Unassembled WGS sequence"/>
</dbReference>
<organism evidence="1 2">
    <name type="scientific">Gossypium trilobum</name>
    <dbReference type="NCBI Taxonomy" id="34281"/>
    <lineage>
        <taxon>Eukaryota</taxon>
        <taxon>Viridiplantae</taxon>
        <taxon>Streptophyta</taxon>
        <taxon>Embryophyta</taxon>
        <taxon>Tracheophyta</taxon>
        <taxon>Spermatophyta</taxon>
        <taxon>Magnoliopsida</taxon>
        <taxon>eudicotyledons</taxon>
        <taxon>Gunneridae</taxon>
        <taxon>Pentapetalae</taxon>
        <taxon>rosids</taxon>
        <taxon>malvids</taxon>
        <taxon>Malvales</taxon>
        <taxon>Malvaceae</taxon>
        <taxon>Malvoideae</taxon>
        <taxon>Gossypium</taxon>
    </lineage>
</organism>
<proteinExistence type="predicted"/>
<comment type="caution">
    <text evidence="1">The sequence shown here is derived from an EMBL/GenBank/DDBJ whole genome shotgun (WGS) entry which is preliminary data.</text>
</comment>
<sequence length="242" mass="26983">MPPIPIQTLIATKQRGFDGADIRYKSEGARAQRCSISRKVCSAWATVTVAKTVTTRVLFAIKTYKLQHFLDPQTVVPPSMISDENGVLQENLSFLLYEQQDSALASWLLSFVSQSVLPQLISMDSSAQIWNTLATIYGSKTTSRLMFYRRALHSQRKGDLLIKDFLMKVKGYCDSLANYGEIFSEHKHVISILNGLSPKYESVVTVITTSQLPSSVQNVTTMLLDAEARIQSAVAKIPYNLL</sequence>
<gene>
    <name evidence="1" type="ORF">Gotri_007144</name>
</gene>
<protein>
    <submittedName>
        <fullName evidence="1">Uncharacterized protein</fullName>
    </submittedName>
</protein>
<evidence type="ECO:0000313" key="2">
    <source>
        <dbReference type="Proteomes" id="UP000593568"/>
    </source>
</evidence>
<evidence type="ECO:0000313" key="1">
    <source>
        <dbReference type="EMBL" id="MBA0771655.1"/>
    </source>
</evidence>
<keyword evidence="2" id="KW-1185">Reference proteome</keyword>
<dbReference type="PANTHER" id="PTHR47481:SF30">
    <property type="entry name" value="CCHC-TYPE DOMAIN-CONTAINING PROTEIN"/>
    <property type="match status" value="1"/>
</dbReference>
<reference evidence="1 2" key="1">
    <citation type="journal article" date="2019" name="Genome Biol. Evol.">
        <title>Insights into the evolution of the New World diploid cottons (Gossypium, subgenus Houzingenia) based on genome sequencing.</title>
        <authorList>
            <person name="Grover C.E."/>
            <person name="Arick M.A. 2nd"/>
            <person name="Thrash A."/>
            <person name="Conover J.L."/>
            <person name="Sanders W.S."/>
            <person name="Peterson D.G."/>
            <person name="Frelichowski J.E."/>
            <person name="Scheffler J.A."/>
            <person name="Scheffler B.E."/>
            <person name="Wendel J.F."/>
        </authorList>
    </citation>
    <scope>NUCLEOTIDE SEQUENCE [LARGE SCALE GENOMIC DNA]</scope>
    <source>
        <strain evidence="1">8</strain>
        <tissue evidence="1">Leaf</tissue>
    </source>
</reference>
<dbReference type="AlphaFoldDB" id="A0A7J9EGM1"/>
<name>A0A7J9EGM1_9ROSI</name>
<dbReference type="EMBL" id="JABEZW010000008">
    <property type="protein sequence ID" value="MBA0771655.1"/>
    <property type="molecule type" value="Genomic_DNA"/>
</dbReference>
<accession>A0A7J9EGM1</accession>
<dbReference type="Pfam" id="PF14223">
    <property type="entry name" value="Retrotran_gag_2"/>
    <property type="match status" value="1"/>
</dbReference>